<proteinExistence type="predicted"/>
<dbReference type="GO" id="GO:0005524">
    <property type="term" value="F:ATP binding"/>
    <property type="evidence" value="ECO:0007669"/>
    <property type="project" value="TreeGrafter"/>
</dbReference>
<dbReference type="EMBL" id="AP011697">
    <property type="protein sequence ID" value="BAL54678.1"/>
    <property type="molecule type" value="Genomic_DNA"/>
</dbReference>
<dbReference type="GO" id="GO:0010498">
    <property type="term" value="P:proteasomal protein catabolic process"/>
    <property type="evidence" value="ECO:0007669"/>
    <property type="project" value="InterPro"/>
</dbReference>
<keyword evidence="1" id="KW-0647">Proteasome</keyword>
<organism evidence="1">
    <name type="scientific">uncultured Acetothermia bacterium</name>
    <dbReference type="NCBI Taxonomy" id="236499"/>
    <lineage>
        <taxon>Bacteria</taxon>
        <taxon>Candidatus Bipolaricaulota</taxon>
        <taxon>environmental samples</taxon>
    </lineage>
</organism>
<gene>
    <name evidence="1" type="ORF">HGMM_F17E10C08</name>
</gene>
<dbReference type="GO" id="GO:0000502">
    <property type="term" value="C:proteasome complex"/>
    <property type="evidence" value="ECO:0007669"/>
    <property type="project" value="UniProtKB-KW"/>
</dbReference>
<name>H5SEU2_9BACT</name>
<dbReference type="InterPro" id="IPR004347">
    <property type="entry name" value="Pup_ligase/deamidase"/>
</dbReference>
<accession>H5SEU2</accession>
<dbReference type="PANTHER" id="PTHR42307">
    <property type="entry name" value="PUP DEAMIDASE/DEPUPYLASE"/>
    <property type="match status" value="1"/>
</dbReference>
<evidence type="ECO:0000313" key="1">
    <source>
        <dbReference type="EMBL" id="BAL54678.1"/>
    </source>
</evidence>
<dbReference type="GO" id="GO:0070490">
    <property type="term" value="P:protein pupylation"/>
    <property type="evidence" value="ECO:0007669"/>
    <property type="project" value="TreeGrafter"/>
</dbReference>
<reference evidence="1" key="1">
    <citation type="journal article" date="2005" name="Environ. Microbiol.">
        <title>Genetic and functional properties of uncultivated thermophilic crenarchaeotes from a subsurface gold mine as revealed by analysis of genome fragments.</title>
        <authorList>
            <person name="Nunoura T."/>
            <person name="Hirayama H."/>
            <person name="Takami H."/>
            <person name="Oida H."/>
            <person name="Nishi S."/>
            <person name="Shimamura S."/>
            <person name="Suzuki Y."/>
            <person name="Inagaki F."/>
            <person name="Takai K."/>
            <person name="Nealson K.H."/>
            <person name="Horikoshi K."/>
        </authorList>
    </citation>
    <scope>NUCLEOTIDE SEQUENCE</scope>
</reference>
<dbReference type="GO" id="GO:0019941">
    <property type="term" value="P:modification-dependent protein catabolic process"/>
    <property type="evidence" value="ECO:0007669"/>
    <property type="project" value="InterPro"/>
</dbReference>
<reference evidence="1" key="2">
    <citation type="journal article" date="2012" name="PLoS ONE">
        <title>A Deeply Branching Thermophilic Bacterium with an Ancient Acetyl-CoA Pathway Dominates a Subsurface Ecosystem.</title>
        <authorList>
            <person name="Takami H."/>
            <person name="Noguchi H."/>
            <person name="Takaki Y."/>
            <person name="Uchiyama I."/>
            <person name="Toyoda A."/>
            <person name="Nishi S."/>
            <person name="Chee G.-J."/>
            <person name="Arai W."/>
            <person name="Nunoura T."/>
            <person name="Itoh T."/>
            <person name="Hattori M."/>
            <person name="Takai K."/>
        </authorList>
    </citation>
    <scope>NUCLEOTIDE SEQUENCE</scope>
</reference>
<protein>
    <submittedName>
        <fullName evidence="1">Proteasome component</fullName>
    </submittedName>
</protein>
<dbReference type="AlphaFoldDB" id="H5SEU2"/>
<dbReference type="Pfam" id="PF03136">
    <property type="entry name" value="Pup_ligase"/>
    <property type="match status" value="1"/>
</dbReference>
<dbReference type="PANTHER" id="PTHR42307:SF2">
    <property type="entry name" value="PUP DEAMIDASE_DEPUPYLASE"/>
    <property type="match status" value="1"/>
</dbReference>
<sequence length="484" mass="55989">MQHRIVGLETEFGCLVRDPRLGPYEEVVERVKDAVFQKKRWGLLDLHTRDMYFEPAEAGGFLINGGRLYIDAVGSHLEYATPECRSLRDLIAYERAGQRLILKVLHELHWYERVSFYNNSVDHFAGHTFGCHENYSVNPESLSWRHALDKLVPFLVTRQIFAGAGRVGGHRLTTTWHTKSPSRHTADSVFVDSAYGVEPDPTVDFQLSQRADHILHTVSGRVRFSRALINPKWDQMYELSRSPRLHLLFGEANPSEYATFLKLGTTILVLDLLEEQAVPSGVELAAPLRALKEISRDSSYRWLVKRENGATIPAIDLQRLYLQAAQQRFSGRDSETDEILREWEETLDSLERDPFELADRLDWVAKLKMLQLFKDTEGLSWHDEALYSLDLEYHNIDPEQGLYYALAERRRLVSEREIERAIEEAPTDTRACGRARIVRGLRQRPVGEYMIEWDGVFVEPKRTLVLADPFHPYLDEAEQFLRRL</sequence>